<dbReference type="InterPro" id="IPR015124">
    <property type="entry name" value="Stf0"/>
</dbReference>
<reference evidence="2 3" key="1">
    <citation type="journal article" date="2024" name="Proc. Natl. Acad. Sci. U.S.A.">
        <title>The evolutionary genomics of adaptation to stress in wild rhizobium bacteria.</title>
        <authorList>
            <person name="Kehlet-Delgado H."/>
            <person name="Montoya A.P."/>
            <person name="Jensen K.T."/>
            <person name="Wendlandt C.E."/>
            <person name="Dexheimer C."/>
            <person name="Roberts M."/>
            <person name="Torres Martinez L."/>
            <person name="Friesen M.L."/>
            <person name="Griffitts J.S."/>
            <person name="Porter S.S."/>
        </authorList>
    </citation>
    <scope>NUCLEOTIDE SEQUENCE [LARGE SCALE GENOMIC DNA]</scope>
    <source>
        <strain evidence="2 3">M0641</strain>
    </source>
</reference>
<dbReference type="SUPFAM" id="SSF52540">
    <property type="entry name" value="P-loop containing nucleoside triphosphate hydrolases"/>
    <property type="match status" value="1"/>
</dbReference>
<name>A0ABV1YT98_9HYPH</name>
<gene>
    <name evidence="2" type="ORF">NKI36_02840</name>
</gene>
<protein>
    <submittedName>
        <fullName evidence="2">Stf0 family sulfotransferase</fullName>
    </submittedName>
</protein>
<feature type="domain" description="Sulphotransferase Stf0" evidence="1">
    <location>
        <begin position="17"/>
        <end position="219"/>
    </location>
</feature>
<dbReference type="Pfam" id="PF09037">
    <property type="entry name" value="Sulphotransf"/>
    <property type="match status" value="1"/>
</dbReference>
<dbReference type="InterPro" id="IPR027417">
    <property type="entry name" value="P-loop_NTPase"/>
</dbReference>
<keyword evidence="3" id="KW-1185">Reference proteome</keyword>
<comment type="caution">
    <text evidence="2">The sequence shown here is derived from an EMBL/GenBank/DDBJ whole genome shotgun (WGS) entry which is preliminary data.</text>
</comment>
<dbReference type="Gene3D" id="3.40.50.300">
    <property type="entry name" value="P-loop containing nucleotide triphosphate hydrolases"/>
    <property type="match status" value="1"/>
</dbReference>
<proteinExistence type="predicted"/>
<dbReference type="PIRSF" id="PIRSF021497">
    <property type="entry name" value="Sulphotransferase_Stf0"/>
    <property type="match status" value="1"/>
</dbReference>
<organism evidence="2 3">
    <name type="scientific">Mesorhizobium caraganae</name>
    <dbReference type="NCBI Taxonomy" id="483206"/>
    <lineage>
        <taxon>Bacteria</taxon>
        <taxon>Pseudomonadati</taxon>
        <taxon>Pseudomonadota</taxon>
        <taxon>Alphaproteobacteria</taxon>
        <taxon>Hyphomicrobiales</taxon>
        <taxon>Phyllobacteriaceae</taxon>
        <taxon>Mesorhizobium</taxon>
    </lineage>
</organism>
<dbReference type="Proteomes" id="UP001433071">
    <property type="component" value="Unassembled WGS sequence"/>
</dbReference>
<sequence>MSISPPASWRRPYKTLIIASTPRSGSNFFCRKLRSTGVLGNPTEYFRHWDTPDVTTAERCLLAAEKGRTDNGVVAFKLFPEHFERLQKDIRLSEWFPDPIWVHLERKDLLGQAISLARAMQDGVWSSGKEPMKDALYSRWAIEASLAKIVANNGRWAAYFARTGTEPLRVFYEDISDEVDNVCQRIGTRLGLAAPVPSTGDVDMTQQRDAQNDDWRRLFLAEAGDQSSFPATIIPTGALKRKKPKWMFWKQ</sequence>
<evidence type="ECO:0000259" key="1">
    <source>
        <dbReference type="Pfam" id="PF09037"/>
    </source>
</evidence>
<dbReference type="EMBL" id="JAMYQB010000002">
    <property type="protein sequence ID" value="MER9402980.1"/>
    <property type="molecule type" value="Genomic_DNA"/>
</dbReference>
<evidence type="ECO:0000313" key="3">
    <source>
        <dbReference type="Proteomes" id="UP001433071"/>
    </source>
</evidence>
<evidence type="ECO:0000313" key="2">
    <source>
        <dbReference type="EMBL" id="MER9402980.1"/>
    </source>
</evidence>
<accession>A0ABV1YT98</accession>
<dbReference type="InterPro" id="IPR024628">
    <property type="entry name" value="Sulfotransferase_Stf0_dom"/>
</dbReference>